<protein>
    <submittedName>
        <fullName evidence="1">Uncharacterized protein</fullName>
    </submittedName>
</protein>
<sequence>MSEKMDIKNETIKFLVLFSAMCVLAFGVFQLFKIDSQDISVRDYVGGVALLAIIALSSYQSLI</sequence>
<reference evidence="1" key="1">
    <citation type="submission" date="2024-11" db="EMBL/GenBank/DDBJ databases">
        <title>Identification of new Vibrio campbellii strains harboring the pVA1 plasmid isolated from Penaeus vannamei postlarvae affected by outbreaks of acute hepatopancreatic necrosis disease (AHPND) in Mexico.</title>
        <authorList>
            <person name="Gomez-Gil B."/>
            <person name="Enciso-Ibarra J."/>
        </authorList>
    </citation>
    <scope>NUCLEOTIDE SEQUENCE</scope>
    <source>
        <strain evidence="1">M270204</strain>
    </source>
</reference>
<evidence type="ECO:0000313" key="2">
    <source>
        <dbReference type="Proteomes" id="UP001354073"/>
    </source>
</evidence>
<evidence type="ECO:0000313" key="1">
    <source>
        <dbReference type="EMBL" id="MGI1901027.1"/>
    </source>
</evidence>
<proteinExistence type="predicted"/>
<dbReference type="EMBL" id="JAVHXJ020000295">
    <property type="protein sequence ID" value="MGI1901027.1"/>
    <property type="molecule type" value="Genomic_DNA"/>
</dbReference>
<feature type="non-terminal residue" evidence="1">
    <location>
        <position position="63"/>
    </location>
</feature>
<gene>
    <name evidence="1" type="ORF">REH74_026270</name>
</gene>
<name>A0ACC7RKT9_9VIBR</name>
<accession>A0ACC7RKT9</accession>
<comment type="caution">
    <text evidence="1">The sequence shown here is derived from an EMBL/GenBank/DDBJ whole genome shotgun (WGS) entry which is preliminary data.</text>
</comment>
<organism evidence="1 2">
    <name type="scientific">Vibrio campbellii</name>
    <dbReference type="NCBI Taxonomy" id="680"/>
    <lineage>
        <taxon>Bacteria</taxon>
        <taxon>Pseudomonadati</taxon>
        <taxon>Pseudomonadota</taxon>
        <taxon>Gammaproteobacteria</taxon>
        <taxon>Vibrionales</taxon>
        <taxon>Vibrionaceae</taxon>
        <taxon>Vibrio</taxon>
    </lineage>
</organism>
<dbReference type="Proteomes" id="UP001354073">
    <property type="component" value="Unassembled WGS sequence"/>
</dbReference>